<keyword evidence="3" id="KW-0862">Zinc</keyword>
<name>A0A6P4B0T2_ZIZJJ</name>
<evidence type="ECO:0000256" key="1">
    <source>
        <dbReference type="ARBA" id="ARBA00005613"/>
    </source>
</evidence>
<dbReference type="AlphaFoldDB" id="A0A6P4B0T2"/>
<reference evidence="6" key="1">
    <citation type="submission" date="2025-05" db="UniProtKB">
        <authorList>
            <consortium name="RefSeq"/>
        </authorList>
    </citation>
    <scope>NUCLEOTIDE SEQUENCE [LARGE SCALE GENOMIC DNA]</scope>
</reference>
<dbReference type="RefSeq" id="XP_015902238.1">
    <property type="nucleotide sequence ID" value="XM_016046752.4"/>
</dbReference>
<sequence>MGRLFVETLSGPKIFKCKCCKVDFASHDDIVSKDFQGRFGRAYLFRNVVNVSLGPIEERELISGLHTVNDIYCSSCQQILGWRYEKAYEPSQKYKEGMYILEKERMLKEGW</sequence>
<reference evidence="7" key="2">
    <citation type="submission" date="2025-08" db="UniProtKB">
        <authorList>
            <consortium name="RefSeq"/>
        </authorList>
    </citation>
    <scope>IDENTIFICATION</scope>
    <source>
        <tissue evidence="7">Seedling</tissue>
    </source>
</reference>
<dbReference type="InterPro" id="IPR034751">
    <property type="entry name" value="Yippee"/>
</dbReference>
<dbReference type="PANTHER" id="PTHR13848">
    <property type="entry name" value="PROTEIN YIPPEE-LIKE CG15309-RELATED"/>
    <property type="match status" value="1"/>
</dbReference>
<keyword evidence="6" id="KW-1185">Reference proteome</keyword>
<protein>
    <recommendedName>
        <fullName evidence="4">Protein yippee-like</fullName>
    </recommendedName>
</protein>
<keyword evidence="2" id="KW-0479">Metal-binding</keyword>
<organism evidence="6 7">
    <name type="scientific">Ziziphus jujuba</name>
    <name type="common">Chinese jujube</name>
    <name type="synonym">Ziziphus sativa</name>
    <dbReference type="NCBI Taxonomy" id="326968"/>
    <lineage>
        <taxon>Eukaryota</taxon>
        <taxon>Viridiplantae</taxon>
        <taxon>Streptophyta</taxon>
        <taxon>Embryophyta</taxon>
        <taxon>Tracheophyta</taxon>
        <taxon>Spermatophyta</taxon>
        <taxon>Magnoliopsida</taxon>
        <taxon>eudicotyledons</taxon>
        <taxon>Gunneridae</taxon>
        <taxon>Pentapetalae</taxon>
        <taxon>rosids</taxon>
        <taxon>fabids</taxon>
        <taxon>Rosales</taxon>
        <taxon>Rhamnaceae</taxon>
        <taxon>Paliureae</taxon>
        <taxon>Ziziphus</taxon>
    </lineage>
</organism>
<evidence type="ECO:0000256" key="4">
    <source>
        <dbReference type="RuleBase" id="RU110713"/>
    </source>
</evidence>
<dbReference type="KEGG" id="zju:107435194"/>
<evidence type="ECO:0000259" key="5">
    <source>
        <dbReference type="PROSITE" id="PS51792"/>
    </source>
</evidence>
<evidence type="ECO:0000313" key="6">
    <source>
        <dbReference type="Proteomes" id="UP001652623"/>
    </source>
</evidence>
<evidence type="ECO:0000313" key="7">
    <source>
        <dbReference type="RefSeq" id="XP_015902238.1"/>
    </source>
</evidence>
<dbReference type="Pfam" id="PF03226">
    <property type="entry name" value="Yippee-Mis18"/>
    <property type="match status" value="1"/>
</dbReference>
<comment type="similarity">
    <text evidence="1 4">Belongs to the yippee family.</text>
</comment>
<dbReference type="GO" id="GO:0046872">
    <property type="term" value="F:metal ion binding"/>
    <property type="evidence" value="ECO:0007669"/>
    <property type="project" value="UniProtKB-KW"/>
</dbReference>
<proteinExistence type="inferred from homology"/>
<dbReference type="PROSITE" id="PS51792">
    <property type="entry name" value="YIPPEE"/>
    <property type="match status" value="1"/>
</dbReference>
<dbReference type="InterPro" id="IPR039058">
    <property type="entry name" value="Yippee_fam"/>
</dbReference>
<evidence type="ECO:0000256" key="2">
    <source>
        <dbReference type="ARBA" id="ARBA00022723"/>
    </source>
</evidence>
<dbReference type="GeneID" id="107435194"/>
<dbReference type="Proteomes" id="UP001652623">
    <property type="component" value="Chromosome 1"/>
</dbReference>
<dbReference type="InterPro" id="IPR004910">
    <property type="entry name" value="Yippee/Mis18/Cereblon"/>
</dbReference>
<feature type="domain" description="Yippee" evidence="5">
    <location>
        <begin position="13"/>
        <end position="110"/>
    </location>
</feature>
<accession>A0A6P4B0T2</accession>
<gene>
    <name evidence="7" type="primary">LOC107435194</name>
</gene>
<evidence type="ECO:0000256" key="3">
    <source>
        <dbReference type="ARBA" id="ARBA00022833"/>
    </source>
</evidence>